<gene>
    <name evidence="2" type="ORF">ORAREDHAP_LOCUS36201</name>
</gene>
<feature type="region of interest" description="Disordered" evidence="1">
    <location>
        <begin position="26"/>
        <end position="78"/>
    </location>
</feature>
<organism evidence="2 3">
    <name type="scientific">Prunus armeniaca</name>
    <name type="common">Apricot</name>
    <name type="synonym">Armeniaca vulgaris</name>
    <dbReference type="NCBI Taxonomy" id="36596"/>
    <lineage>
        <taxon>Eukaryota</taxon>
        <taxon>Viridiplantae</taxon>
        <taxon>Streptophyta</taxon>
        <taxon>Embryophyta</taxon>
        <taxon>Tracheophyta</taxon>
        <taxon>Spermatophyta</taxon>
        <taxon>Magnoliopsida</taxon>
        <taxon>eudicotyledons</taxon>
        <taxon>Gunneridae</taxon>
        <taxon>Pentapetalae</taxon>
        <taxon>rosids</taxon>
        <taxon>fabids</taxon>
        <taxon>Rosales</taxon>
        <taxon>Rosaceae</taxon>
        <taxon>Amygdaloideae</taxon>
        <taxon>Amygdaleae</taxon>
        <taxon>Prunus</taxon>
    </lineage>
</organism>
<name>A0A6J5XLL0_PRUAR</name>
<dbReference type="OrthoDB" id="10415260at2759"/>
<reference evidence="3" key="1">
    <citation type="journal article" date="2020" name="Genome Biol.">
        <title>Gamete binning: chromosome-level and haplotype-resolved genome assembly enabled by high-throughput single-cell sequencing of gamete genomes.</title>
        <authorList>
            <person name="Campoy J.A."/>
            <person name="Sun H."/>
            <person name="Goel M."/>
            <person name="Jiao W.-B."/>
            <person name="Folz-Donahue K."/>
            <person name="Wang N."/>
            <person name="Rubio M."/>
            <person name="Liu C."/>
            <person name="Kukat C."/>
            <person name="Ruiz D."/>
            <person name="Huettel B."/>
            <person name="Schneeberger K."/>
        </authorList>
    </citation>
    <scope>NUCLEOTIDE SEQUENCE [LARGE SCALE GENOMIC DNA]</scope>
    <source>
        <strain evidence="3">cv. Rojo Pasion</strain>
    </source>
</reference>
<evidence type="ECO:0000313" key="2">
    <source>
        <dbReference type="EMBL" id="CAB4313327.1"/>
    </source>
</evidence>
<dbReference type="Proteomes" id="UP000507245">
    <property type="component" value="Unassembled WGS sequence"/>
</dbReference>
<dbReference type="AlphaFoldDB" id="A0A6J5XLL0"/>
<evidence type="ECO:0000313" key="3">
    <source>
        <dbReference type="Proteomes" id="UP000507245"/>
    </source>
</evidence>
<protein>
    <submittedName>
        <fullName evidence="2">Uncharacterized protein</fullName>
    </submittedName>
</protein>
<sequence length="95" mass="9811">MMLQTTASQTPHSRPMRMTKLRACRGRGTSTAGMGGRDTAPNIGLGGRCTTPTIGMGGRSSVPSVQVGGTNSQPNAVSGYLSIPKFQITCKKGKA</sequence>
<dbReference type="EMBL" id="CAEKKB010000006">
    <property type="protein sequence ID" value="CAB4313327.1"/>
    <property type="molecule type" value="Genomic_DNA"/>
</dbReference>
<evidence type="ECO:0000256" key="1">
    <source>
        <dbReference type="SAM" id="MobiDB-lite"/>
    </source>
</evidence>
<feature type="compositionally biased region" description="Polar residues" evidence="1">
    <location>
        <begin position="61"/>
        <end position="76"/>
    </location>
</feature>
<accession>A0A6J5XLL0</accession>
<keyword evidence="3" id="KW-1185">Reference proteome</keyword>
<proteinExistence type="predicted"/>